<reference evidence="3 4" key="1">
    <citation type="submission" date="2015-11" db="EMBL/GenBank/DDBJ databases">
        <authorList>
            <person name="Kook J.-K."/>
            <person name="Park S.-N."/>
            <person name="Lim Y.K."/>
            <person name="Jo E."/>
        </authorList>
    </citation>
    <scope>NUCLEOTIDE SEQUENCE [LARGE SCALE GENOMIC DNA]</scope>
    <source>
        <strain evidence="3 4">ChDC F206</strain>
        <plasmid evidence="4">Plasmid</plasmid>
    </source>
</reference>
<dbReference type="RefSeq" id="WP_060555508.1">
    <property type="nucleotide sequence ID" value="NZ_CP013337.1"/>
</dbReference>
<evidence type="ECO:0000313" key="4">
    <source>
        <dbReference type="Proteomes" id="UP000068516"/>
    </source>
</evidence>
<dbReference type="GeneID" id="60660298"/>
<feature type="domain" description="MobA/VirD2-like nuclease" evidence="2">
    <location>
        <begin position="29"/>
        <end position="144"/>
    </location>
</feature>
<evidence type="ECO:0000259" key="2">
    <source>
        <dbReference type="Pfam" id="PF03432"/>
    </source>
</evidence>
<evidence type="ECO:0000313" key="3">
    <source>
        <dbReference type="EMBL" id="ALQ36622.1"/>
    </source>
</evidence>
<dbReference type="Pfam" id="PF03432">
    <property type="entry name" value="Relaxase"/>
    <property type="match status" value="1"/>
</dbReference>
<proteinExistence type="predicted"/>
<sequence>MAVYKSVKGVGKTKSSLYNILKYVGSQNENEKDDRVYKTTGINVSDDYKKAFKEMMLTKELHCKLDGRQYRHHIQSFKPGEVDEETAHKMAVEFAEKNFKGFDVFISTHIDKGHIHNHIIINTVNIDTGMKFRELNKNEYNQKKENNVELKSHEFYLEDLKKSSDEICLANNLSVIPQKEKAESQNIYNRREYNVVMNKTSYKMELAKDIKRASKNCKSKEDFIKALDEKGVIVDWEDHKKHITFKFKDEKKKSIRLANLEKTFQDETFKKEYLEQQFLINQKTEEIGNFKIKVNTEAEKTNEEKYQELLNKKREQDKLIAEEKLKKQKEEIEKKKNLNRNKGFGIGD</sequence>
<evidence type="ECO:0000256" key="1">
    <source>
        <dbReference type="SAM" id="Coils"/>
    </source>
</evidence>
<keyword evidence="3" id="KW-0614">Plasmid</keyword>
<feature type="coiled-coil region" evidence="1">
    <location>
        <begin position="295"/>
        <end position="342"/>
    </location>
</feature>
<gene>
    <name evidence="3" type="ORF">RN92_11800</name>
</gene>
<accession>A0AAC9F1J8</accession>
<name>A0AAC9F1J8_9FUSO</name>
<protein>
    <submittedName>
        <fullName evidence="3">Relaxase</fullName>
    </submittedName>
</protein>
<keyword evidence="1" id="KW-0175">Coiled coil</keyword>
<dbReference type="EMBL" id="CP013337">
    <property type="protein sequence ID" value="ALQ36622.1"/>
    <property type="molecule type" value="Genomic_DNA"/>
</dbReference>
<dbReference type="Proteomes" id="UP000068516">
    <property type="component" value="Plasmid unnamed"/>
</dbReference>
<dbReference type="InterPro" id="IPR005094">
    <property type="entry name" value="Endonuclease_MobA/VirD2"/>
</dbReference>
<organism evidence="3 4">
    <name type="scientific">Fusobacterium hwasookii ChDC F206</name>
    <dbReference type="NCBI Taxonomy" id="1307443"/>
    <lineage>
        <taxon>Bacteria</taxon>
        <taxon>Fusobacteriati</taxon>
        <taxon>Fusobacteriota</taxon>
        <taxon>Fusobacteriia</taxon>
        <taxon>Fusobacteriales</taxon>
        <taxon>Fusobacteriaceae</taxon>
        <taxon>Fusobacterium</taxon>
    </lineage>
</organism>
<geneLocation type="plasmid" evidence="4"/>
<dbReference type="AlphaFoldDB" id="A0AAC9F1J8"/>